<reference evidence="1" key="1">
    <citation type="submission" date="2018-06" db="EMBL/GenBank/DDBJ databases">
        <authorList>
            <person name="Zhirakovskaya E."/>
        </authorList>
    </citation>
    <scope>NUCLEOTIDE SEQUENCE</scope>
</reference>
<evidence type="ECO:0000313" key="1">
    <source>
        <dbReference type="EMBL" id="VAW24826.1"/>
    </source>
</evidence>
<dbReference type="EMBL" id="UOEQ01000560">
    <property type="protein sequence ID" value="VAW24826.1"/>
    <property type="molecule type" value="Genomic_DNA"/>
</dbReference>
<sequence>TAPKLQAASASPAAPKQGIKQIQAKVTKAAKSYLSEGSAAVDSEWDEF</sequence>
<accession>A0A3B0UYI8</accession>
<feature type="non-terminal residue" evidence="1">
    <location>
        <position position="1"/>
    </location>
</feature>
<proteinExistence type="predicted"/>
<organism evidence="1">
    <name type="scientific">hydrothermal vent metagenome</name>
    <dbReference type="NCBI Taxonomy" id="652676"/>
    <lineage>
        <taxon>unclassified sequences</taxon>
        <taxon>metagenomes</taxon>
        <taxon>ecological metagenomes</taxon>
    </lineage>
</organism>
<name>A0A3B0UYI8_9ZZZZ</name>
<protein>
    <submittedName>
        <fullName evidence="1">Uncharacterized protein</fullName>
    </submittedName>
</protein>
<dbReference type="AlphaFoldDB" id="A0A3B0UYI8"/>
<gene>
    <name evidence="1" type="ORF">MNBD_ALPHA11-2386</name>
</gene>